<feature type="compositionally biased region" description="Basic and acidic residues" evidence="1">
    <location>
        <begin position="146"/>
        <end position="155"/>
    </location>
</feature>
<sequence>MQGRRKREIPKKTRRPEASCDNPEVTASGIEPDSPWCGKRVSSRKVGRHQGDSAGMEAASGPMQLGGMIPLWFPITFRGMDEMKRDENGAVPKRKGVLKRAETRSARFPLAKIPETLVLVPAPGAGNLPAIGGPGPGQVKVCFPGEKKDPRKQDFRSPLVSSAATRGGERGRSQTPVVLNLGSADHQLSANSNLTRGHATVRTVAPPPPATTNLARVPAGSLRVLSEFSRFHLYNKKYLVIPLKIKPWHINEKFNMADEIKPGLVNLFGTRAYLEPEILAKGKLSRLLQALVQGGARGPCPSGGARCPVRFIEQLLSPPPHPWSYRTHTHRGVDGRYKTFQCSLDIGLAGRVAKTHRPTQGRLLFRVVSSAFDACSAMLQHVAEHIIQDGRPVLYGVECCKKHGLEFFSGVHRSVVQQCFYVAPKGRNPKALSQSSEVARQWDLLLCVKWGSAKQPSTYTCNARIWVNGQEDEAREENIPGKPSLIGGTSGIAITPCERNLQKPPSPDSKWGRKYLKCARYKPTKHWERLLLSSGQRTKNTWRWACPAVVNRLLESTSGNMNKVETFQLDSNSNGMRKVSMVRYQNAWTEGRGDGRYSRKPPYQRHHPTRFLLAKIRIRPRPGVEPGSPWWEASSLTAVPPRPPNLAGAGIILEKLAGLFPPGTSPASLFQALRGRNHGSGGLAAMDRKRAGEANEIYCPHAEGRDDSTARRFRALHVAVRAHLIHGKYSLYRSRVFRSRTRKRAPVLVSETAALKCCQSDTRQWSALTIYFPLLPSFFAIPAARGNQHSHSQCTQVYSFTTINLHVGPRRPTRNGWPSKKKADTRNCDSPVLSGARIRLAPLVVVIFRRQDPVPLPTPIPGIWVSLSRLLEMSPRPTGFTLRGNFLRERFPFAVYVASAFKPTLYSHKLRCVKRQNVFCNIVSGGTTQDNREKWLPASSVHAEFQTTKQLSHHDRTKFPRISLLASHQGEPGLLIPDRVTPGSLHVGIVLDDAASQRGFIEDIPFPPALSFRRCSIHASITISGLQKLTPTQQQSTPCLLLPPQVCGGKIYWKLVAGRVREGELRAQLDAALMPSCTNIFTDPSSKPESNLILVPPVRHQYRLPLAGPCRMRKRLHLGSEVKRSGWLLTTASWESMRRSEVEAHHIDLSRWKMSLLLPAYDLKGTVIHQSPAKLVTMEGKIPLRKPADWRHRPAGFPTCEHLRVAPPGIELCMPCWEASVPAISSTTDPSPSWERNINPCWERNNLSWVEYLSSPSCNRAKPVQRHDGNTARLSRRSDEALSVHVSVARIAPSLLDLGLAGPSHS</sequence>
<evidence type="ECO:0000313" key="2">
    <source>
        <dbReference type="EMBL" id="KAJ8876142.1"/>
    </source>
</evidence>
<proteinExistence type="predicted"/>
<dbReference type="EMBL" id="JARBHB010000009">
    <property type="protein sequence ID" value="KAJ8876142.1"/>
    <property type="molecule type" value="Genomic_DNA"/>
</dbReference>
<feature type="region of interest" description="Disordered" evidence="1">
    <location>
        <begin position="146"/>
        <end position="174"/>
    </location>
</feature>
<organism evidence="2 3">
    <name type="scientific">Dryococelus australis</name>
    <dbReference type="NCBI Taxonomy" id="614101"/>
    <lineage>
        <taxon>Eukaryota</taxon>
        <taxon>Metazoa</taxon>
        <taxon>Ecdysozoa</taxon>
        <taxon>Arthropoda</taxon>
        <taxon>Hexapoda</taxon>
        <taxon>Insecta</taxon>
        <taxon>Pterygota</taxon>
        <taxon>Neoptera</taxon>
        <taxon>Polyneoptera</taxon>
        <taxon>Phasmatodea</taxon>
        <taxon>Verophasmatodea</taxon>
        <taxon>Anareolatae</taxon>
        <taxon>Phasmatidae</taxon>
        <taxon>Eurycanthinae</taxon>
        <taxon>Dryococelus</taxon>
    </lineage>
</organism>
<reference evidence="2 3" key="1">
    <citation type="submission" date="2023-02" db="EMBL/GenBank/DDBJ databases">
        <title>LHISI_Scaffold_Assembly.</title>
        <authorList>
            <person name="Stuart O.P."/>
            <person name="Cleave R."/>
            <person name="Magrath M.J.L."/>
            <person name="Mikheyev A.S."/>
        </authorList>
    </citation>
    <scope>NUCLEOTIDE SEQUENCE [LARGE SCALE GENOMIC DNA]</scope>
    <source>
        <strain evidence="2">Daus_M_001</strain>
        <tissue evidence="2">Leg muscle</tissue>
    </source>
</reference>
<comment type="caution">
    <text evidence="2">The sequence shown here is derived from an EMBL/GenBank/DDBJ whole genome shotgun (WGS) entry which is preliminary data.</text>
</comment>
<feature type="region of interest" description="Disordered" evidence="1">
    <location>
        <begin position="1"/>
        <end position="62"/>
    </location>
</feature>
<dbReference type="Proteomes" id="UP001159363">
    <property type="component" value="Chromosome 8"/>
</dbReference>
<keyword evidence="3" id="KW-1185">Reference proteome</keyword>
<name>A0ABQ9GVV6_9NEOP</name>
<feature type="compositionally biased region" description="Basic residues" evidence="1">
    <location>
        <begin position="1"/>
        <end position="14"/>
    </location>
</feature>
<protein>
    <submittedName>
        <fullName evidence="2">Uncharacterized protein</fullName>
    </submittedName>
</protein>
<gene>
    <name evidence="2" type="ORF">PR048_024051</name>
</gene>
<evidence type="ECO:0000313" key="3">
    <source>
        <dbReference type="Proteomes" id="UP001159363"/>
    </source>
</evidence>
<accession>A0ABQ9GVV6</accession>
<evidence type="ECO:0000256" key="1">
    <source>
        <dbReference type="SAM" id="MobiDB-lite"/>
    </source>
</evidence>